<dbReference type="CDD" id="cd01189">
    <property type="entry name" value="INT_ICEBs1_C_like"/>
    <property type="match status" value="1"/>
</dbReference>
<keyword evidence="3" id="KW-0233">DNA recombination</keyword>
<name>A0A926IUG2_9FIRM</name>
<proteinExistence type="inferred from homology"/>
<dbReference type="InterPro" id="IPR044068">
    <property type="entry name" value="CB"/>
</dbReference>
<dbReference type="Gene3D" id="1.10.443.10">
    <property type="entry name" value="Intergrase catalytic core"/>
    <property type="match status" value="1"/>
</dbReference>
<dbReference type="SUPFAM" id="SSF56349">
    <property type="entry name" value="DNA breaking-rejoining enzymes"/>
    <property type="match status" value="1"/>
</dbReference>
<dbReference type="SUPFAM" id="SSF54171">
    <property type="entry name" value="DNA-binding domain"/>
    <property type="match status" value="1"/>
</dbReference>
<dbReference type="Gene3D" id="1.10.150.130">
    <property type="match status" value="1"/>
</dbReference>
<evidence type="ECO:0000256" key="2">
    <source>
        <dbReference type="ARBA" id="ARBA00023125"/>
    </source>
</evidence>
<dbReference type="EMBL" id="JACRTE010000008">
    <property type="protein sequence ID" value="MBC8596788.1"/>
    <property type="molecule type" value="Genomic_DNA"/>
</dbReference>
<dbReference type="PROSITE" id="PS51900">
    <property type="entry name" value="CB"/>
    <property type="match status" value="1"/>
</dbReference>
<dbReference type="InterPro" id="IPR050090">
    <property type="entry name" value="Tyrosine_recombinase_XerCD"/>
</dbReference>
<reference evidence="8" key="1">
    <citation type="submission" date="2020-08" db="EMBL/GenBank/DDBJ databases">
        <title>Genome public.</title>
        <authorList>
            <person name="Liu C."/>
            <person name="Sun Q."/>
        </authorList>
    </citation>
    <scope>NUCLEOTIDE SEQUENCE</scope>
    <source>
        <strain evidence="8">NSJ-50</strain>
    </source>
</reference>
<evidence type="ECO:0000313" key="9">
    <source>
        <dbReference type="Proteomes" id="UP000647416"/>
    </source>
</evidence>
<dbReference type="PANTHER" id="PTHR30349:SF41">
    <property type="entry name" value="INTEGRASE_RECOMBINASE PROTEIN MJ0367-RELATED"/>
    <property type="match status" value="1"/>
</dbReference>
<dbReference type="GO" id="GO:0008907">
    <property type="term" value="F:integrase activity"/>
    <property type="evidence" value="ECO:0007669"/>
    <property type="project" value="InterPro"/>
</dbReference>
<evidence type="ECO:0000256" key="1">
    <source>
        <dbReference type="ARBA" id="ARBA00008857"/>
    </source>
</evidence>
<feature type="compositionally biased region" description="Basic and acidic residues" evidence="5">
    <location>
        <begin position="1"/>
        <end position="10"/>
    </location>
</feature>
<dbReference type="InterPro" id="IPR002104">
    <property type="entry name" value="Integrase_catalytic"/>
</dbReference>
<evidence type="ECO:0000256" key="5">
    <source>
        <dbReference type="SAM" id="MobiDB-lite"/>
    </source>
</evidence>
<evidence type="ECO:0000259" key="7">
    <source>
        <dbReference type="PROSITE" id="PS51900"/>
    </source>
</evidence>
<dbReference type="Proteomes" id="UP000647416">
    <property type="component" value="Unassembled WGS sequence"/>
</dbReference>
<dbReference type="GO" id="GO:0003677">
    <property type="term" value="F:DNA binding"/>
    <property type="evidence" value="ECO:0007669"/>
    <property type="project" value="UniProtKB-UniRule"/>
</dbReference>
<comment type="caution">
    <text evidence="8">The sequence shown here is derived from an EMBL/GenBank/DDBJ whole genome shotgun (WGS) entry which is preliminary data.</text>
</comment>
<dbReference type="InterPro" id="IPR010998">
    <property type="entry name" value="Integrase_recombinase_N"/>
</dbReference>
<dbReference type="InterPro" id="IPR016177">
    <property type="entry name" value="DNA-bd_dom_sf"/>
</dbReference>
<dbReference type="RefSeq" id="WP_262432177.1">
    <property type="nucleotide sequence ID" value="NZ_JACRTE010000008.1"/>
</dbReference>
<evidence type="ECO:0000256" key="4">
    <source>
        <dbReference type="PROSITE-ProRule" id="PRU01248"/>
    </source>
</evidence>
<keyword evidence="9" id="KW-1185">Reference proteome</keyword>
<dbReference type="AlphaFoldDB" id="A0A926IUG2"/>
<dbReference type="InterPro" id="IPR011010">
    <property type="entry name" value="DNA_brk_join_enz"/>
</dbReference>
<dbReference type="GO" id="GO:0006310">
    <property type="term" value="P:DNA recombination"/>
    <property type="evidence" value="ECO:0007669"/>
    <property type="project" value="UniProtKB-KW"/>
</dbReference>
<sequence>MSEKRRDNKNRILQTGESQRQDGRYAYKYVDRNGKSKFVYSWRLVPTDKTPNGKREDLSLREKEKEIQRDLDDGINPDGKKMTVCELYEMHTKHNGNVKPNTVAGRNHLMKIISEDRLGSCAIENVKPADAKEWVLRMKENGFAFKTIKNYKRSLSAAFHTAVINDFIRKNPFEFEIADVIEDDTQPKEALSYEQERQFFDFIRNDKTFGKHYYDLVILLGTGLRISELCGLTYEDVDMERRIINVNHQILYDADNGYYVSEPKTKNGDRQIPMSETVYDAFSRVIENRRPSSYEIEYKGKILTNFIFCKQNGEPLTSCCYGTVFKRSRQRFKKYSDVGLPKAMSAHTLRHTFCTKMANAGMNPKSLQYLMGHANITMTLNYYAHATYESTKDEFDRITGTKPITNLPKRAVKYISA</sequence>
<dbReference type="PANTHER" id="PTHR30349">
    <property type="entry name" value="PHAGE INTEGRASE-RELATED"/>
    <property type="match status" value="1"/>
</dbReference>
<dbReference type="InterPro" id="IPR004191">
    <property type="entry name" value="Integrase_Tn916-type_DNA-bd_N"/>
</dbReference>
<evidence type="ECO:0000259" key="6">
    <source>
        <dbReference type="PROSITE" id="PS51898"/>
    </source>
</evidence>
<comment type="similarity">
    <text evidence="1">Belongs to the 'phage' integrase family.</text>
</comment>
<accession>A0A926IUG2</accession>
<feature type="domain" description="Tyr recombinase" evidence="6">
    <location>
        <begin position="186"/>
        <end position="396"/>
    </location>
</feature>
<dbReference type="Pfam" id="PF02920">
    <property type="entry name" value="Integrase_DNA"/>
    <property type="match status" value="1"/>
</dbReference>
<protein>
    <submittedName>
        <fullName evidence="8">Site-specific integrase</fullName>
    </submittedName>
</protein>
<feature type="domain" description="Core-binding (CB)" evidence="7">
    <location>
        <begin position="82"/>
        <end position="163"/>
    </location>
</feature>
<feature type="region of interest" description="Disordered" evidence="5">
    <location>
        <begin position="1"/>
        <end position="22"/>
    </location>
</feature>
<dbReference type="Gene3D" id="3.30.160.60">
    <property type="entry name" value="Classic Zinc Finger"/>
    <property type="match status" value="1"/>
</dbReference>
<organism evidence="8 9">
    <name type="scientific">Qingrenia yutianensis</name>
    <dbReference type="NCBI Taxonomy" id="2763676"/>
    <lineage>
        <taxon>Bacteria</taxon>
        <taxon>Bacillati</taxon>
        <taxon>Bacillota</taxon>
        <taxon>Clostridia</taxon>
        <taxon>Eubacteriales</taxon>
        <taxon>Oscillospiraceae</taxon>
        <taxon>Qingrenia</taxon>
    </lineage>
</organism>
<dbReference type="InterPro" id="IPR013762">
    <property type="entry name" value="Integrase-like_cat_sf"/>
</dbReference>
<dbReference type="Pfam" id="PF00589">
    <property type="entry name" value="Phage_integrase"/>
    <property type="match status" value="1"/>
</dbReference>
<evidence type="ECO:0000313" key="8">
    <source>
        <dbReference type="EMBL" id="MBC8596788.1"/>
    </source>
</evidence>
<dbReference type="PROSITE" id="PS51898">
    <property type="entry name" value="TYR_RECOMBINASE"/>
    <property type="match status" value="1"/>
</dbReference>
<keyword evidence="2 4" id="KW-0238">DNA-binding</keyword>
<evidence type="ECO:0000256" key="3">
    <source>
        <dbReference type="ARBA" id="ARBA00023172"/>
    </source>
</evidence>
<gene>
    <name evidence="8" type="ORF">H8706_07880</name>
</gene>